<evidence type="ECO:0000256" key="1">
    <source>
        <dbReference type="SAM" id="MobiDB-lite"/>
    </source>
</evidence>
<reference evidence="2" key="1">
    <citation type="submission" date="2020-02" db="EMBL/GenBank/DDBJ databases">
        <authorList>
            <person name="Meier V. D."/>
        </authorList>
    </citation>
    <scope>NUCLEOTIDE SEQUENCE</scope>
    <source>
        <strain evidence="2">AVDCRST_MAG77</strain>
    </source>
</reference>
<feature type="region of interest" description="Disordered" evidence="1">
    <location>
        <begin position="112"/>
        <end position="138"/>
    </location>
</feature>
<sequence length="138" mass="15120">MPTDTPDLKYRPIMDILAQIQAGGDGREEVEVPEFGAKFRIKGLSRSEVLHISKSATDPRTGQLDQAKADWLTIQAAVEQPRISEADYDRLRRDARANKLINILQTKLGELTSGTKTDAAGDQEDAVDAAEARFPGAQ</sequence>
<evidence type="ECO:0000313" key="2">
    <source>
        <dbReference type="EMBL" id="CAA9246726.1"/>
    </source>
</evidence>
<protein>
    <submittedName>
        <fullName evidence="2">Uncharacterized protein</fullName>
    </submittedName>
</protein>
<proteinExistence type="predicted"/>
<gene>
    <name evidence="2" type="ORF">AVDCRST_MAG77-1843</name>
</gene>
<dbReference type="EMBL" id="CADCTC010000118">
    <property type="protein sequence ID" value="CAA9246726.1"/>
    <property type="molecule type" value="Genomic_DNA"/>
</dbReference>
<accession>A0A6J4IBY7</accession>
<name>A0A6J4IBY7_9CHLR</name>
<dbReference type="AlphaFoldDB" id="A0A6J4IBY7"/>
<organism evidence="2">
    <name type="scientific">uncultured Chloroflexota bacterium</name>
    <dbReference type="NCBI Taxonomy" id="166587"/>
    <lineage>
        <taxon>Bacteria</taxon>
        <taxon>Bacillati</taxon>
        <taxon>Chloroflexota</taxon>
        <taxon>environmental samples</taxon>
    </lineage>
</organism>